<gene>
    <name evidence="2" type="ORF">L210DRAFT_3768461</name>
</gene>
<dbReference type="Proteomes" id="UP001194468">
    <property type="component" value="Unassembled WGS sequence"/>
</dbReference>
<dbReference type="GO" id="GO:0070007">
    <property type="term" value="F:glutamic-type endopeptidase activity"/>
    <property type="evidence" value="ECO:0007669"/>
    <property type="project" value="InterPro"/>
</dbReference>
<proteinExistence type="predicted"/>
<reference evidence="2" key="1">
    <citation type="submission" date="2019-10" db="EMBL/GenBank/DDBJ databases">
        <authorList>
            <consortium name="DOE Joint Genome Institute"/>
            <person name="Kuo A."/>
            <person name="Miyauchi S."/>
            <person name="Kiss E."/>
            <person name="Drula E."/>
            <person name="Kohler A."/>
            <person name="Sanchez-Garcia M."/>
            <person name="Andreopoulos B."/>
            <person name="Barry K.W."/>
            <person name="Bonito G."/>
            <person name="Buee M."/>
            <person name="Carver A."/>
            <person name="Chen C."/>
            <person name="Cichocki N."/>
            <person name="Clum A."/>
            <person name="Culley D."/>
            <person name="Crous P.W."/>
            <person name="Fauchery L."/>
            <person name="Girlanda M."/>
            <person name="Hayes R."/>
            <person name="Keri Z."/>
            <person name="LaButti K."/>
            <person name="Lipzen A."/>
            <person name="Lombard V."/>
            <person name="Magnuson J."/>
            <person name="Maillard F."/>
            <person name="Morin E."/>
            <person name="Murat C."/>
            <person name="Nolan M."/>
            <person name="Ohm R."/>
            <person name="Pangilinan J."/>
            <person name="Pereira M."/>
            <person name="Perotto S."/>
            <person name="Peter M."/>
            <person name="Riley R."/>
            <person name="Sitrit Y."/>
            <person name="Stielow B."/>
            <person name="Szollosi G."/>
            <person name="Zifcakova L."/>
            <person name="Stursova M."/>
            <person name="Spatafora J.W."/>
            <person name="Tedersoo L."/>
            <person name="Vaario L.-M."/>
            <person name="Yamada A."/>
            <person name="Yan M."/>
            <person name="Wang P."/>
            <person name="Xu J."/>
            <person name="Bruns T."/>
            <person name="Baldrian P."/>
            <person name="Vilgalys R."/>
            <person name="Henrissat B."/>
            <person name="Grigoriev I.V."/>
            <person name="Hibbett D."/>
            <person name="Nagy L.G."/>
            <person name="Martin F.M."/>
        </authorList>
    </citation>
    <scope>NUCLEOTIDE SEQUENCE</scope>
    <source>
        <strain evidence="2">BED1</strain>
    </source>
</reference>
<dbReference type="InterPro" id="IPR038656">
    <property type="entry name" value="Peptidase_G1_sf"/>
</dbReference>
<dbReference type="GO" id="GO:0006508">
    <property type="term" value="P:proteolysis"/>
    <property type="evidence" value="ECO:0007669"/>
    <property type="project" value="InterPro"/>
</dbReference>
<evidence type="ECO:0000313" key="3">
    <source>
        <dbReference type="Proteomes" id="UP001194468"/>
    </source>
</evidence>
<dbReference type="InterPro" id="IPR000250">
    <property type="entry name" value="Peptidase_G1"/>
</dbReference>
<sequence length="108" mass="11742">MIDKIHPTRRRHPQLPSIRERATGVRSCGCSEPLCGLSAEWVVELVPGVDNWLPLANFSPVTFTEAAALDNNGQAYWPQGANITEIHTKDGPVTSVSLGENSVTINYA</sequence>
<reference evidence="2" key="2">
    <citation type="journal article" date="2020" name="Nat. Commun.">
        <title>Large-scale genome sequencing of mycorrhizal fungi provides insights into the early evolution of symbiotic traits.</title>
        <authorList>
            <person name="Miyauchi S."/>
            <person name="Kiss E."/>
            <person name="Kuo A."/>
            <person name="Drula E."/>
            <person name="Kohler A."/>
            <person name="Sanchez-Garcia M."/>
            <person name="Morin E."/>
            <person name="Andreopoulos B."/>
            <person name="Barry K.W."/>
            <person name="Bonito G."/>
            <person name="Buee M."/>
            <person name="Carver A."/>
            <person name="Chen C."/>
            <person name="Cichocki N."/>
            <person name="Clum A."/>
            <person name="Culley D."/>
            <person name="Crous P.W."/>
            <person name="Fauchery L."/>
            <person name="Girlanda M."/>
            <person name="Hayes R.D."/>
            <person name="Keri Z."/>
            <person name="LaButti K."/>
            <person name="Lipzen A."/>
            <person name="Lombard V."/>
            <person name="Magnuson J."/>
            <person name="Maillard F."/>
            <person name="Murat C."/>
            <person name="Nolan M."/>
            <person name="Ohm R.A."/>
            <person name="Pangilinan J."/>
            <person name="Pereira M.F."/>
            <person name="Perotto S."/>
            <person name="Peter M."/>
            <person name="Pfister S."/>
            <person name="Riley R."/>
            <person name="Sitrit Y."/>
            <person name="Stielow J.B."/>
            <person name="Szollosi G."/>
            <person name="Zifcakova L."/>
            <person name="Stursova M."/>
            <person name="Spatafora J.W."/>
            <person name="Tedersoo L."/>
            <person name="Vaario L.M."/>
            <person name="Yamada A."/>
            <person name="Yan M."/>
            <person name="Wang P."/>
            <person name="Xu J."/>
            <person name="Bruns T."/>
            <person name="Baldrian P."/>
            <person name="Vilgalys R."/>
            <person name="Dunand C."/>
            <person name="Henrissat B."/>
            <person name="Grigoriev I.V."/>
            <person name="Hibbett D."/>
            <person name="Nagy L.G."/>
            <person name="Martin F.M."/>
        </authorList>
    </citation>
    <scope>NUCLEOTIDE SEQUENCE</scope>
    <source>
        <strain evidence="2">BED1</strain>
    </source>
</reference>
<protein>
    <submittedName>
        <fullName evidence="2">Uncharacterized protein</fullName>
    </submittedName>
</protein>
<evidence type="ECO:0000313" key="2">
    <source>
        <dbReference type="EMBL" id="KAF8415321.1"/>
    </source>
</evidence>
<organism evidence="2 3">
    <name type="scientific">Boletus edulis BED1</name>
    <dbReference type="NCBI Taxonomy" id="1328754"/>
    <lineage>
        <taxon>Eukaryota</taxon>
        <taxon>Fungi</taxon>
        <taxon>Dikarya</taxon>
        <taxon>Basidiomycota</taxon>
        <taxon>Agaricomycotina</taxon>
        <taxon>Agaricomycetes</taxon>
        <taxon>Agaricomycetidae</taxon>
        <taxon>Boletales</taxon>
        <taxon>Boletineae</taxon>
        <taxon>Boletaceae</taxon>
        <taxon>Boletoideae</taxon>
        <taxon>Boletus</taxon>
    </lineage>
</organism>
<feature type="active site" description="Proton acceptor" evidence="1">
    <location>
        <position position="44"/>
    </location>
</feature>
<name>A0AAD4BB51_BOLED</name>
<keyword evidence="3" id="KW-1185">Reference proteome</keyword>
<dbReference type="SUPFAM" id="SSF49899">
    <property type="entry name" value="Concanavalin A-like lectins/glucanases"/>
    <property type="match status" value="1"/>
</dbReference>
<dbReference type="EMBL" id="WHUW01000342">
    <property type="protein sequence ID" value="KAF8415321.1"/>
    <property type="molecule type" value="Genomic_DNA"/>
</dbReference>
<dbReference type="PANTHER" id="PTHR37536">
    <property type="entry name" value="PUTATIVE (AFU_ORTHOLOGUE AFUA_3G02970)-RELATED"/>
    <property type="match status" value="1"/>
</dbReference>
<comment type="caution">
    <text evidence="2">The sequence shown here is derived from an EMBL/GenBank/DDBJ whole genome shotgun (WGS) entry which is preliminary data.</text>
</comment>
<dbReference type="Pfam" id="PF01828">
    <property type="entry name" value="Peptidase_A4"/>
    <property type="match status" value="1"/>
</dbReference>
<evidence type="ECO:0000256" key="1">
    <source>
        <dbReference type="PIRSR" id="PIRSR600250-50"/>
    </source>
</evidence>
<accession>A0AAD4BB51</accession>
<dbReference type="Gene3D" id="2.60.120.700">
    <property type="entry name" value="Peptidase G1"/>
    <property type="match status" value="1"/>
</dbReference>
<dbReference type="PANTHER" id="PTHR37536:SF1">
    <property type="entry name" value="ASPERGILLOPEPSIN, PUTAITVE (AFU_ORTHOLOGUE AFUA_7G01200)"/>
    <property type="match status" value="1"/>
</dbReference>
<dbReference type="AlphaFoldDB" id="A0AAD4BB51"/>
<dbReference type="InterPro" id="IPR013320">
    <property type="entry name" value="ConA-like_dom_sf"/>
</dbReference>